<evidence type="ECO:0000256" key="1">
    <source>
        <dbReference type="SAM" id="MobiDB-lite"/>
    </source>
</evidence>
<proteinExistence type="predicted"/>
<keyword evidence="3" id="KW-1185">Reference proteome</keyword>
<dbReference type="Proteomes" id="UP000244052">
    <property type="component" value="Unassembled WGS sequence"/>
</dbReference>
<gene>
    <name evidence="2" type="ORF">DBO86_16835</name>
</gene>
<feature type="region of interest" description="Disordered" evidence="1">
    <location>
        <begin position="38"/>
        <end position="68"/>
    </location>
</feature>
<dbReference type="AlphaFoldDB" id="A0A2T5PJS8"/>
<comment type="caution">
    <text evidence="2">The sequence shown here is derived from an EMBL/GenBank/DDBJ whole genome shotgun (WGS) entry which is preliminary data.</text>
</comment>
<reference evidence="2 3" key="1">
    <citation type="submission" date="2018-04" db="EMBL/GenBank/DDBJ databases">
        <title>Pseudomonas sp. nov., isolated from mangrove soil.</title>
        <authorList>
            <person name="Chen C."/>
        </authorList>
    </citation>
    <scope>NUCLEOTIDE SEQUENCE [LARGE SCALE GENOMIC DNA]</scope>
    <source>
        <strain evidence="2 3">JCM 14246</strain>
    </source>
</reference>
<organism evidence="2 3">
    <name type="scientific">Ectopseudomonas oleovorans</name>
    <name type="common">Pseudomonas oleovorans</name>
    <dbReference type="NCBI Taxonomy" id="301"/>
    <lineage>
        <taxon>Bacteria</taxon>
        <taxon>Pseudomonadati</taxon>
        <taxon>Pseudomonadota</taxon>
        <taxon>Gammaproteobacteria</taxon>
        <taxon>Pseudomonadales</taxon>
        <taxon>Pseudomonadaceae</taxon>
        <taxon>Ectopseudomonas</taxon>
    </lineage>
</organism>
<evidence type="ECO:0000313" key="3">
    <source>
        <dbReference type="Proteomes" id="UP000244052"/>
    </source>
</evidence>
<accession>A0A2T5PJS8</accession>
<dbReference type="EMBL" id="QASO01000101">
    <property type="protein sequence ID" value="PTU77978.1"/>
    <property type="molecule type" value="Genomic_DNA"/>
</dbReference>
<protein>
    <submittedName>
        <fullName evidence="2">Uncharacterized protein</fullName>
    </submittedName>
</protein>
<evidence type="ECO:0000313" key="2">
    <source>
        <dbReference type="EMBL" id="PTU77978.1"/>
    </source>
</evidence>
<name>A0A2T5PJS8_ECTOL</name>
<sequence>METSGHGRKRESRQPGCAFSRAFVPPCNPAASRRCMRSPTLGPATRLLTSRNPSRPLRFATTDDPVHGSAFRGAEQANAMPATGQLSCALVVLRRRSQPTK</sequence>